<proteinExistence type="predicted"/>
<organism evidence="2 3">
    <name type="scientific">Phytohabitans houttuyneae</name>
    <dbReference type="NCBI Taxonomy" id="1076126"/>
    <lineage>
        <taxon>Bacteria</taxon>
        <taxon>Bacillati</taxon>
        <taxon>Actinomycetota</taxon>
        <taxon>Actinomycetes</taxon>
        <taxon>Micromonosporales</taxon>
        <taxon>Micromonosporaceae</taxon>
    </lineage>
</organism>
<sequence length="184" mass="18926">MQLGHGGLHVGDEALRRDLRQCGGHLGLAREGAGAAFLGEKVEGERRVPAGGEAAGDRADVLGQAAVFVDDEHAAARLDGGRPRGQQRTAGSGERDRLAGYRCPGGLLGAAPALGLGVALGRLAGGQRGQQPGRGRAGHAEQAEAAHRLAARDDAVGEVFRDLLGEVPLDLRHNPSRRLPGGIL</sequence>
<protein>
    <submittedName>
        <fullName evidence="2">Uncharacterized protein</fullName>
    </submittedName>
</protein>
<reference evidence="2 3" key="1">
    <citation type="submission" date="2020-03" db="EMBL/GenBank/DDBJ databases">
        <title>Whole genome shotgun sequence of Phytohabitans houttuyneae NBRC 108639.</title>
        <authorList>
            <person name="Komaki H."/>
            <person name="Tamura T."/>
        </authorList>
    </citation>
    <scope>NUCLEOTIDE SEQUENCE [LARGE SCALE GENOMIC DNA]</scope>
    <source>
        <strain evidence="2 3">NBRC 108639</strain>
    </source>
</reference>
<reference evidence="2 3" key="2">
    <citation type="submission" date="2020-03" db="EMBL/GenBank/DDBJ databases">
        <authorList>
            <person name="Ichikawa N."/>
            <person name="Kimura A."/>
            <person name="Kitahashi Y."/>
            <person name="Uohara A."/>
        </authorList>
    </citation>
    <scope>NUCLEOTIDE SEQUENCE [LARGE SCALE GENOMIC DNA]</scope>
    <source>
        <strain evidence="2 3">NBRC 108639</strain>
    </source>
</reference>
<name>A0A6V8KKH7_9ACTN</name>
<keyword evidence="3" id="KW-1185">Reference proteome</keyword>
<evidence type="ECO:0000256" key="1">
    <source>
        <dbReference type="SAM" id="MobiDB-lite"/>
    </source>
</evidence>
<accession>A0A6V8KKH7</accession>
<gene>
    <name evidence="2" type="ORF">Phou_064470</name>
</gene>
<dbReference type="Proteomes" id="UP000482800">
    <property type="component" value="Unassembled WGS sequence"/>
</dbReference>
<evidence type="ECO:0000313" key="2">
    <source>
        <dbReference type="EMBL" id="GFJ82267.1"/>
    </source>
</evidence>
<comment type="caution">
    <text evidence="2">The sequence shown here is derived from an EMBL/GenBank/DDBJ whole genome shotgun (WGS) entry which is preliminary data.</text>
</comment>
<evidence type="ECO:0000313" key="3">
    <source>
        <dbReference type="Proteomes" id="UP000482800"/>
    </source>
</evidence>
<dbReference type="AlphaFoldDB" id="A0A6V8KKH7"/>
<feature type="region of interest" description="Disordered" evidence="1">
    <location>
        <begin position="75"/>
        <end position="97"/>
    </location>
</feature>
<dbReference type="EMBL" id="BLPF01000002">
    <property type="protein sequence ID" value="GFJ82267.1"/>
    <property type="molecule type" value="Genomic_DNA"/>
</dbReference>